<evidence type="ECO:0000256" key="3">
    <source>
        <dbReference type="ARBA" id="ARBA00023157"/>
    </source>
</evidence>
<keyword evidence="5" id="KW-0732">Signal</keyword>
<dbReference type="GO" id="GO:0016491">
    <property type="term" value="F:oxidoreductase activity"/>
    <property type="evidence" value="ECO:0007669"/>
    <property type="project" value="InterPro"/>
</dbReference>
<dbReference type="PANTHER" id="PTHR42852:SF6">
    <property type="entry name" value="THIOL:DISULFIDE INTERCHANGE PROTEIN DSBE"/>
    <property type="match status" value="1"/>
</dbReference>
<dbReference type="SUPFAM" id="SSF52833">
    <property type="entry name" value="Thioredoxin-like"/>
    <property type="match status" value="1"/>
</dbReference>
<keyword evidence="8" id="KW-1185">Reference proteome</keyword>
<accession>A0A929L2Z3</accession>
<protein>
    <submittedName>
        <fullName evidence="7">TlpA family protein disulfide reductase</fullName>
    </submittedName>
</protein>
<evidence type="ECO:0000259" key="6">
    <source>
        <dbReference type="PROSITE" id="PS51352"/>
    </source>
</evidence>
<organism evidence="7 8">
    <name type="scientific">Mucilaginibacter myungsuensis</name>
    <dbReference type="NCBI Taxonomy" id="649104"/>
    <lineage>
        <taxon>Bacteria</taxon>
        <taxon>Pseudomonadati</taxon>
        <taxon>Bacteroidota</taxon>
        <taxon>Sphingobacteriia</taxon>
        <taxon>Sphingobacteriales</taxon>
        <taxon>Sphingobacteriaceae</taxon>
        <taxon>Mucilaginibacter</taxon>
    </lineage>
</organism>
<evidence type="ECO:0000256" key="4">
    <source>
        <dbReference type="ARBA" id="ARBA00023284"/>
    </source>
</evidence>
<keyword evidence="2" id="KW-0201">Cytochrome c-type biogenesis</keyword>
<proteinExistence type="predicted"/>
<evidence type="ECO:0000256" key="2">
    <source>
        <dbReference type="ARBA" id="ARBA00022748"/>
    </source>
</evidence>
<sequence length="504" mass="57761">MKKLTLILSIILAPFALIAQQKAKPLPLIIKGKLTNCPESKLVIYFRDKNELILSDTIKVDKEGNFYLKTYKVTGPQKTRIVQNNIQINDLYVAPGYQLNITADAPNTLTLITTIKITGHGAQSNKYDIKFDSVNFARKNFTEVYKLNEAELIAYIKQRKKLRDSLLKVVFGAPNAPKQLSINRAGIIDLTNNTLAQADKYLFHFGKMITYDNAFSDLSLLLQYVQLNNLDRESSMNLIRNNVDQDIWTNMFRPEYFISKEYKDIMTSRYLSFLTRMDRLRDTTLKTRKNYGLEKVRDTYKGPIKEFTFYNLIDDKTYFAKSLDELSTLVEDTKPFVASISNDQLKKAITKNFADKETDLMKTQIGKPAPNFTAISNLGKPYKIADFKGKVVYIDLWASWCGPCRAETPAFRSLYTKYKDDDRIAFISIAVSDGINEWKKAIKEDKPEWLQLLDKDGKVYKSYAANFIPKFIVVDKQGNIVSFDASRPSDGKQTEDMLLAEMAK</sequence>
<comment type="subcellular location">
    <subcellularLocation>
        <location evidence="1">Cell envelope</location>
    </subcellularLocation>
</comment>
<gene>
    <name evidence="7" type="ORF">IRJ16_10335</name>
</gene>
<feature type="domain" description="Thioredoxin" evidence="6">
    <location>
        <begin position="363"/>
        <end position="504"/>
    </location>
</feature>
<dbReference type="PROSITE" id="PS51352">
    <property type="entry name" value="THIOREDOXIN_2"/>
    <property type="match status" value="1"/>
</dbReference>
<evidence type="ECO:0000313" key="7">
    <source>
        <dbReference type="EMBL" id="MBE9662281.1"/>
    </source>
</evidence>
<dbReference type="RefSeq" id="WP_194111454.1">
    <property type="nucleotide sequence ID" value="NZ_JADFFL010000003.1"/>
</dbReference>
<comment type="caution">
    <text evidence="7">The sequence shown here is derived from an EMBL/GenBank/DDBJ whole genome shotgun (WGS) entry which is preliminary data.</text>
</comment>
<keyword evidence="4" id="KW-0676">Redox-active center</keyword>
<dbReference type="GO" id="GO:0030313">
    <property type="term" value="C:cell envelope"/>
    <property type="evidence" value="ECO:0007669"/>
    <property type="project" value="UniProtKB-SubCell"/>
</dbReference>
<name>A0A929L2Z3_9SPHI</name>
<feature type="chain" id="PRO_5038093755" evidence="5">
    <location>
        <begin position="20"/>
        <end position="504"/>
    </location>
</feature>
<dbReference type="CDD" id="cd02966">
    <property type="entry name" value="TlpA_like_family"/>
    <property type="match status" value="1"/>
</dbReference>
<dbReference type="Proteomes" id="UP000622475">
    <property type="component" value="Unassembled WGS sequence"/>
</dbReference>
<evidence type="ECO:0000313" key="8">
    <source>
        <dbReference type="Proteomes" id="UP000622475"/>
    </source>
</evidence>
<dbReference type="InterPro" id="IPR013740">
    <property type="entry name" value="Redoxin"/>
</dbReference>
<dbReference type="InterPro" id="IPR036249">
    <property type="entry name" value="Thioredoxin-like_sf"/>
</dbReference>
<dbReference type="EMBL" id="JADFFL010000003">
    <property type="protein sequence ID" value="MBE9662281.1"/>
    <property type="molecule type" value="Genomic_DNA"/>
</dbReference>
<dbReference type="InterPro" id="IPR050553">
    <property type="entry name" value="Thioredoxin_ResA/DsbE_sf"/>
</dbReference>
<dbReference type="AlphaFoldDB" id="A0A929L2Z3"/>
<feature type="signal peptide" evidence="5">
    <location>
        <begin position="1"/>
        <end position="19"/>
    </location>
</feature>
<dbReference type="InterPro" id="IPR013766">
    <property type="entry name" value="Thioredoxin_domain"/>
</dbReference>
<dbReference type="PANTHER" id="PTHR42852">
    <property type="entry name" value="THIOL:DISULFIDE INTERCHANGE PROTEIN DSBE"/>
    <property type="match status" value="1"/>
</dbReference>
<reference evidence="7" key="1">
    <citation type="submission" date="2020-10" db="EMBL/GenBank/DDBJ databases">
        <title>Mucilaginibacter mali sp. nov., isolated from rhizosphere soil of apple orchard.</title>
        <authorList>
            <person name="Lee J.-S."/>
            <person name="Kim H.S."/>
            <person name="Kim J.-S."/>
        </authorList>
    </citation>
    <scope>NUCLEOTIDE SEQUENCE</scope>
    <source>
        <strain evidence="7">KCTC 22746</strain>
    </source>
</reference>
<dbReference type="Pfam" id="PF08534">
    <property type="entry name" value="Redoxin"/>
    <property type="match status" value="1"/>
</dbReference>
<dbReference type="GO" id="GO:0017004">
    <property type="term" value="P:cytochrome complex assembly"/>
    <property type="evidence" value="ECO:0007669"/>
    <property type="project" value="UniProtKB-KW"/>
</dbReference>
<evidence type="ECO:0000256" key="1">
    <source>
        <dbReference type="ARBA" id="ARBA00004196"/>
    </source>
</evidence>
<evidence type="ECO:0000256" key="5">
    <source>
        <dbReference type="SAM" id="SignalP"/>
    </source>
</evidence>
<dbReference type="Gene3D" id="3.40.30.10">
    <property type="entry name" value="Glutaredoxin"/>
    <property type="match status" value="1"/>
</dbReference>
<keyword evidence="3" id="KW-1015">Disulfide bond</keyword>